<dbReference type="EMBL" id="CP002878">
    <property type="protein sequence ID" value="AEI80946.1"/>
    <property type="molecule type" value="Genomic_DNA"/>
</dbReference>
<feature type="compositionally biased region" description="Basic and acidic residues" evidence="1">
    <location>
        <begin position="639"/>
        <end position="651"/>
    </location>
</feature>
<accession>F8GS07</accession>
<proteinExistence type="predicted"/>
<dbReference type="InterPro" id="IPR044661">
    <property type="entry name" value="MED15a/b/c-like"/>
</dbReference>
<feature type="compositionally biased region" description="Low complexity" evidence="1">
    <location>
        <begin position="613"/>
        <end position="638"/>
    </location>
</feature>
<feature type="compositionally biased region" description="Low complexity" evidence="1">
    <location>
        <begin position="848"/>
        <end position="858"/>
    </location>
</feature>
<dbReference type="PANTHER" id="PTHR33137:SF4">
    <property type="entry name" value="MEDIATOR OF RNA POLYMERASE II TRANSCRIPTION SUBUNIT 15A-RELATED"/>
    <property type="match status" value="1"/>
</dbReference>
<feature type="compositionally biased region" description="Low complexity" evidence="1">
    <location>
        <begin position="813"/>
        <end position="840"/>
    </location>
</feature>
<feature type="region of interest" description="Disordered" evidence="1">
    <location>
        <begin position="1"/>
        <end position="20"/>
    </location>
</feature>
<evidence type="ECO:0000313" key="4">
    <source>
        <dbReference type="Proteomes" id="UP000006798"/>
    </source>
</evidence>
<feature type="compositionally biased region" description="Basic and acidic residues" evidence="1">
    <location>
        <begin position="936"/>
        <end position="953"/>
    </location>
</feature>
<evidence type="ECO:0000256" key="2">
    <source>
        <dbReference type="SAM" id="SignalP"/>
    </source>
</evidence>
<feature type="compositionally biased region" description="Low complexity" evidence="1">
    <location>
        <begin position="954"/>
        <end position="970"/>
    </location>
</feature>
<feature type="compositionally biased region" description="Low complexity" evidence="1">
    <location>
        <begin position="783"/>
        <end position="805"/>
    </location>
</feature>
<feature type="signal peptide" evidence="2">
    <location>
        <begin position="1"/>
        <end position="47"/>
    </location>
</feature>
<evidence type="ECO:0000256" key="1">
    <source>
        <dbReference type="SAM" id="MobiDB-lite"/>
    </source>
</evidence>
<feature type="compositionally biased region" description="Low complexity" evidence="1">
    <location>
        <begin position="922"/>
        <end position="935"/>
    </location>
</feature>
<feature type="compositionally biased region" description="Low complexity" evidence="1">
    <location>
        <begin position="753"/>
        <end position="775"/>
    </location>
</feature>
<dbReference type="GO" id="GO:0031490">
    <property type="term" value="F:chromatin DNA binding"/>
    <property type="evidence" value="ECO:0007669"/>
    <property type="project" value="InterPro"/>
</dbReference>
<dbReference type="AlphaFoldDB" id="F8GS07"/>
<feature type="compositionally biased region" description="Basic and acidic residues" evidence="1">
    <location>
        <begin position="527"/>
        <end position="541"/>
    </location>
</feature>
<feature type="compositionally biased region" description="Low complexity" evidence="1">
    <location>
        <begin position="689"/>
        <end position="702"/>
    </location>
</feature>
<reference evidence="3 4" key="1">
    <citation type="journal article" date="2011" name="J. Bacteriol.">
        <title>Complete genome sequence of the type strain Cupriavidus necator N-1.</title>
        <authorList>
            <person name="Poehlein A."/>
            <person name="Kusian B."/>
            <person name="Friedrich B."/>
            <person name="Daniel R."/>
            <person name="Bowien B."/>
        </authorList>
    </citation>
    <scope>NUCLEOTIDE SEQUENCE [LARGE SCALE GENOMIC DNA]</scope>
    <source>
        <strain evidence="4">ATCC 43291 / DSM 13513 / CCUG 52238 / LMG 8453 / N-1</strain>
    </source>
</reference>
<feature type="compositionally biased region" description="Low complexity" evidence="1">
    <location>
        <begin position="724"/>
        <end position="745"/>
    </location>
</feature>
<dbReference type="PANTHER" id="PTHR33137">
    <property type="entry name" value="MEDIATOR OF RNA POLYMERASE II TRANSCRIPTION SUBUNIT 15A-RELATED"/>
    <property type="match status" value="1"/>
</dbReference>
<dbReference type="Proteomes" id="UP000006798">
    <property type="component" value="Chromosome 2"/>
</dbReference>
<feature type="compositionally biased region" description="Basic and acidic residues" evidence="1">
    <location>
        <begin position="659"/>
        <end position="675"/>
    </location>
</feature>
<name>F8GS07_CUPNN</name>
<evidence type="ECO:0008006" key="5">
    <source>
        <dbReference type="Google" id="ProtNLM"/>
    </source>
</evidence>
<sequence length="970" mass="109743">MRFVPALTSMFDPSQSSRPARGQLRGRLALTALAAAAGLAVAAAALAQVPAGPPGEAYLDAPATDGQYQQADPSSRIATLTAVDGNLSFAPAGSDDWAAAGLNRPITTGDRLWLDHGGRAELHAGTVAVRLGGATAASILNLDDSATQVKLTQGTLQLRVRALPPGQTVEVDTPNLAFVPREPGDYRLDVAPDGSTTTVTMRHGSAVVYGDSRSIELQRGDRMRFAGTDLADAGGGGAPEDAFDRWTAARDAREDASPSARYVPREMPGYAALDGYGDWQEDPGYGAVWFPRVVSAGWAPYSAGHWAWIAPWGWTWIDDAPWGFAPSHYGRWAYVGSRWGWVPGPRVRPCYAPAVVAFVGASGPNWSVRVGSGPGVAWYPLGPRDAYRPVYRASPTYVARINRVTVNNIVMGDRRPPPYANRNVPGAITGMPARNFVEGRPAHGMHRDEWRNLPAGEARGAPPVAPVKSSLVGSAPMRPLPPQARPGFERQAIAARPPGRPATDDLARRFAREGGVVPGAGPAWRGGNERRPGRDVQRAPDVRMSQAAIAARDHTPPQPRAGRGDADGPARGDRGDRNYSNAPGEPWRGNGRGQSSRPDEARGFVGQPGQPGGPADAQRQAQGMQREQQQALQRQQMEQQREQQRALREQQRQGPDLQRQQHEAQQRDAQQRDAQQRQWQDQARDQQRQQDQQRMQQRQWADGQDRPDPARQSQDMQRQRFEQQRQMQDAQQQRQMQEAQQQRQMQESRQRQTQDVQRQQMEQQRQSEAQQQRQMQESRQRQAQDTQRQQMEQQRQSEAQQQRQMQESRQRQAQDIQRQQMEQQRQSEAQQRQAADQQRQQVERQRQMAEQQRQSQEMQRQRFEQQRQMQEAQQRQAEAAQRQQMAQQRQMQEQQRQAQEQQRQQAMQRQQAEQQQRHMQEQQRAAQEQQRATQEQQRHQQDQQRQMQERQRQQMEQQRQQQQQQQRAQN</sequence>
<protein>
    <recommendedName>
        <fullName evidence="5">Branched-chain amino acid ABC transporter substrate-binding protein</fullName>
    </recommendedName>
</protein>
<feature type="region of interest" description="Disordered" evidence="1">
    <location>
        <begin position="513"/>
        <end position="970"/>
    </location>
</feature>
<feature type="compositionally biased region" description="Low complexity" evidence="1">
    <location>
        <begin position="866"/>
        <end position="914"/>
    </location>
</feature>
<dbReference type="Pfam" id="PF20245">
    <property type="entry name" value="DUF6600"/>
    <property type="match status" value="1"/>
</dbReference>
<dbReference type="InterPro" id="IPR046535">
    <property type="entry name" value="DUF6600"/>
</dbReference>
<keyword evidence="2" id="KW-0732">Signal</keyword>
<gene>
    <name evidence="3" type="ordered locus">CNE_2c19930</name>
</gene>
<dbReference type="KEGG" id="cnc:CNE_2c19930"/>
<feature type="chain" id="PRO_5003371956" description="Branched-chain amino acid ABC transporter substrate-binding protein" evidence="2">
    <location>
        <begin position="48"/>
        <end position="970"/>
    </location>
</feature>
<evidence type="ECO:0000313" key="3">
    <source>
        <dbReference type="EMBL" id="AEI80946.1"/>
    </source>
</evidence>
<dbReference type="HOGENOM" id="CLU_014821_0_0_4"/>
<feature type="compositionally biased region" description="Basic and acidic residues" evidence="1">
    <location>
        <begin position="562"/>
        <end position="577"/>
    </location>
</feature>
<organism evidence="3 4">
    <name type="scientific">Cupriavidus necator (strain ATCC 43291 / DSM 13513 / CCUG 52238 / LMG 8453 / N-1)</name>
    <name type="common">Ralstonia eutropha</name>
    <dbReference type="NCBI Taxonomy" id="1042878"/>
    <lineage>
        <taxon>Bacteria</taxon>
        <taxon>Pseudomonadati</taxon>
        <taxon>Pseudomonadota</taxon>
        <taxon>Betaproteobacteria</taxon>
        <taxon>Burkholderiales</taxon>
        <taxon>Burkholderiaceae</taxon>
        <taxon>Cupriavidus</taxon>
    </lineage>
</organism>